<name>V4QIV4_STUCH</name>
<reference evidence="5 6" key="1">
    <citation type="submission" date="2013-07" db="EMBL/GenBank/DDBJ databases">
        <authorList>
            <person name="Schaap P.J."/>
            <person name="Mehboob F."/>
            <person name="Oosterkamp M.J."/>
            <person name="de Vos W.M."/>
            <person name="Stams A.J.M."/>
            <person name="Koehorst J.J."/>
        </authorList>
    </citation>
    <scope>NUCLEOTIDE SEQUENCE [LARGE SCALE GENOMIC DNA]</scope>
    <source>
        <strain evidence="5 6">AW-1</strain>
    </source>
</reference>
<dbReference type="InterPro" id="IPR026170">
    <property type="entry name" value="FAM173A/B"/>
</dbReference>
<keyword evidence="3" id="KW-0949">S-adenosyl-L-methionine</keyword>
<sequence>MSVMPASVVTRLPILRALLAQLLALLVVWLLLLGLVGVLGVRPGLILVAVAQGCLAALIGARLGLSAWWLAINLMFVPGLALLRDFDVPGWLPLGAFTLLLLLNWNAFTERVPLYLTGREAERQLRNRLSELPAGFRYIDLGSGLAGTLSRLARDFPVAQFIGVETAPLTFALSWLRCLPRRNCHIRLLSLWRVDLAEYDVVYCFLSPAPMAALWDKAHAEMRPGARLISNSFAVPGVEPVEVQQLDDWRRSRLLIWYPGGATPDGVDTSG</sequence>
<evidence type="ECO:0000256" key="3">
    <source>
        <dbReference type="ARBA" id="ARBA00022691"/>
    </source>
</evidence>
<evidence type="ECO:0000256" key="1">
    <source>
        <dbReference type="ARBA" id="ARBA00022603"/>
    </source>
</evidence>
<feature type="transmembrane region" description="Helical" evidence="4">
    <location>
        <begin position="14"/>
        <end position="38"/>
    </location>
</feature>
<feature type="transmembrane region" description="Helical" evidence="4">
    <location>
        <begin position="91"/>
        <end position="109"/>
    </location>
</feature>
<protein>
    <submittedName>
        <fullName evidence="5">Trans-aconitate 2-methyltransferase</fullName>
    </submittedName>
</protein>
<organism evidence="5 6">
    <name type="scientific">Stutzerimonas chloritidismutans AW-1</name>
    <dbReference type="NCBI Taxonomy" id="1263865"/>
    <lineage>
        <taxon>Bacteria</taxon>
        <taxon>Pseudomonadati</taxon>
        <taxon>Pseudomonadota</taxon>
        <taxon>Gammaproteobacteria</taxon>
        <taxon>Pseudomonadales</taxon>
        <taxon>Pseudomonadaceae</taxon>
        <taxon>Stutzerimonas</taxon>
    </lineage>
</organism>
<accession>V4QIV4</accession>
<evidence type="ECO:0000256" key="4">
    <source>
        <dbReference type="SAM" id="Phobius"/>
    </source>
</evidence>
<keyword evidence="2 5" id="KW-0808">Transferase</keyword>
<gene>
    <name evidence="5" type="ORF">F753_08550</name>
</gene>
<dbReference type="PATRIC" id="fig|1263865.4.peg.1653"/>
<keyword evidence="4" id="KW-0472">Membrane</keyword>
<keyword evidence="4" id="KW-1133">Transmembrane helix</keyword>
<dbReference type="InterPro" id="IPR029063">
    <property type="entry name" value="SAM-dependent_MTases_sf"/>
</dbReference>
<dbReference type="CDD" id="cd02440">
    <property type="entry name" value="AdoMet_MTases"/>
    <property type="match status" value="1"/>
</dbReference>
<dbReference type="SUPFAM" id="SSF53335">
    <property type="entry name" value="S-adenosyl-L-methionine-dependent methyltransferases"/>
    <property type="match status" value="1"/>
</dbReference>
<keyword evidence="4" id="KW-0812">Transmembrane</keyword>
<dbReference type="GO" id="GO:0016279">
    <property type="term" value="F:protein-lysine N-methyltransferase activity"/>
    <property type="evidence" value="ECO:0007669"/>
    <property type="project" value="InterPro"/>
</dbReference>
<evidence type="ECO:0000256" key="2">
    <source>
        <dbReference type="ARBA" id="ARBA00022679"/>
    </source>
</evidence>
<dbReference type="PANTHER" id="PTHR13610:SF11">
    <property type="entry name" value="METHYLTRANSFERASE DOMAIN-CONTAINING PROTEIN"/>
    <property type="match status" value="1"/>
</dbReference>
<dbReference type="EMBL" id="AOFQ01000026">
    <property type="protein sequence ID" value="ESQ99818.1"/>
    <property type="molecule type" value="Genomic_DNA"/>
</dbReference>
<proteinExistence type="predicted"/>
<dbReference type="AlphaFoldDB" id="V4QIV4"/>
<feature type="transmembrane region" description="Helical" evidence="4">
    <location>
        <begin position="45"/>
        <end position="71"/>
    </location>
</feature>
<dbReference type="PANTHER" id="PTHR13610">
    <property type="entry name" value="METHYLTRANSFERASE DOMAIN-CONTAINING PROTEIN"/>
    <property type="match status" value="1"/>
</dbReference>
<dbReference type="Proteomes" id="UP000017822">
    <property type="component" value="Unassembled WGS sequence"/>
</dbReference>
<evidence type="ECO:0000313" key="5">
    <source>
        <dbReference type="EMBL" id="ESQ99818.1"/>
    </source>
</evidence>
<keyword evidence="1 5" id="KW-0489">Methyltransferase</keyword>
<comment type="caution">
    <text evidence="5">The sequence shown here is derived from an EMBL/GenBank/DDBJ whole genome shotgun (WGS) entry which is preliminary data.</text>
</comment>
<dbReference type="GO" id="GO:0032259">
    <property type="term" value="P:methylation"/>
    <property type="evidence" value="ECO:0007669"/>
    <property type="project" value="UniProtKB-KW"/>
</dbReference>
<dbReference type="Gene3D" id="3.40.50.150">
    <property type="entry name" value="Vaccinia Virus protein VP39"/>
    <property type="match status" value="1"/>
</dbReference>
<evidence type="ECO:0000313" key="6">
    <source>
        <dbReference type="Proteomes" id="UP000017822"/>
    </source>
</evidence>